<dbReference type="EMBL" id="CM047900">
    <property type="protein sequence ID" value="KAJ0098702.1"/>
    <property type="molecule type" value="Genomic_DNA"/>
</dbReference>
<dbReference type="Proteomes" id="UP001164250">
    <property type="component" value="Chromosome 4"/>
</dbReference>
<evidence type="ECO:0000313" key="1">
    <source>
        <dbReference type="EMBL" id="KAJ0098702.1"/>
    </source>
</evidence>
<accession>A0ACC1BIR1</accession>
<reference evidence="2" key="1">
    <citation type="journal article" date="2023" name="G3 (Bethesda)">
        <title>Genome assembly and association tests identify interacting loci associated with vigor, precocity, and sex in interspecific pistachio rootstocks.</title>
        <authorList>
            <person name="Palmer W."/>
            <person name="Jacygrad E."/>
            <person name="Sagayaradj S."/>
            <person name="Cavanaugh K."/>
            <person name="Han R."/>
            <person name="Bertier L."/>
            <person name="Beede B."/>
            <person name="Kafkas S."/>
            <person name="Golino D."/>
            <person name="Preece J."/>
            <person name="Michelmore R."/>
        </authorList>
    </citation>
    <scope>NUCLEOTIDE SEQUENCE [LARGE SCALE GENOMIC DNA]</scope>
</reference>
<sequence>MNPYEKLKVEVELPFSGARYVMEMDDDMEFIFEQYKSFDKRVIRVYVEAIPVDFVVDFVEPITLLEA</sequence>
<organism evidence="1 2">
    <name type="scientific">Pistacia atlantica</name>
    <dbReference type="NCBI Taxonomy" id="434234"/>
    <lineage>
        <taxon>Eukaryota</taxon>
        <taxon>Viridiplantae</taxon>
        <taxon>Streptophyta</taxon>
        <taxon>Embryophyta</taxon>
        <taxon>Tracheophyta</taxon>
        <taxon>Spermatophyta</taxon>
        <taxon>Magnoliopsida</taxon>
        <taxon>eudicotyledons</taxon>
        <taxon>Gunneridae</taxon>
        <taxon>Pentapetalae</taxon>
        <taxon>rosids</taxon>
        <taxon>malvids</taxon>
        <taxon>Sapindales</taxon>
        <taxon>Anacardiaceae</taxon>
        <taxon>Pistacia</taxon>
    </lineage>
</organism>
<protein>
    <submittedName>
        <fullName evidence="1">Uncharacterized protein</fullName>
    </submittedName>
</protein>
<comment type="caution">
    <text evidence="1">The sequence shown here is derived from an EMBL/GenBank/DDBJ whole genome shotgun (WGS) entry which is preliminary data.</text>
</comment>
<keyword evidence="2" id="KW-1185">Reference proteome</keyword>
<proteinExistence type="predicted"/>
<gene>
    <name evidence="1" type="ORF">Patl1_21405</name>
</gene>
<evidence type="ECO:0000313" key="2">
    <source>
        <dbReference type="Proteomes" id="UP001164250"/>
    </source>
</evidence>
<name>A0ACC1BIR1_9ROSI</name>